<dbReference type="InterPro" id="IPR010982">
    <property type="entry name" value="Lambda_DNA-bd_dom_sf"/>
</dbReference>
<accession>A0AAU7KP90</accession>
<evidence type="ECO:0000313" key="1">
    <source>
        <dbReference type="EMBL" id="XBO73399.1"/>
    </source>
</evidence>
<dbReference type="Gene3D" id="1.10.260.40">
    <property type="entry name" value="lambda repressor-like DNA-binding domains"/>
    <property type="match status" value="1"/>
</dbReference>
<sequence length="58" mass="6305">MTTADAIKYFGGKKIDLARAIGVSPSAITQWGEDVPTLRQYQIERLSKGKLKARPSAA</sequence>
<dbReference type="SUPFAM" id="SSF47413">
    <property type="entry name" value="lambda repressor-like DNA-binding domains"/>
    <property type="match status" value="1"/>
</dbReference>
<reference evidence="1" key="1">
    <citation type="submission" date="2022-06" db="EMBL/GenBank/DDBJ databases">
        <title>A novel DMS-producing enzyme.</title>
        <authorList>
            <person name="Zhang Y."/>
        </authorList>
    </citation>
    <scope>NUCLEOTIDE SEQUENCE</scope>
    <source>
        <strain evidence="1">H10-59</strain>
    </source>
</reference>
<dbReference type="EMBL" id="CP098828">
    <property type="protein sequence ID" value="XBO73399.1"/>
    <property type="molecule type" value="Genomic_DNA"/>
</dbReference>
<name>A0AAU7KP90_9GAMM</name>
<dbReference type="Pfam" id="PF14549">
    <property type="entry name" value="P22_Cro"/>
    <property type="match status" value="1"/>
</dbReference>
<proteinExistence type="predicted"/>
<gene>
    <name evidence="1" type="ORF">NFG57_11135</name>
</gene>
<protein>
    <submittedName>
        <fullName evidence="1">Cro/CI family transcriptional regulator</fullName>
    </submittedName>
</protein>
<dbReference type="GO" id="GO:0003677">
    <property type="term" value="F:DNA binding"/>
    <property type="evidence" value="ECO:0007669"/>
    <property type="project" value="InterPro"/>
</dbReference>
<dbReference type="RefSeq" id="WP_108133153.1">
    <property type="nucleotide sequence ID" value="NZ_CP098828.1"/>
</dbReference>
<dbReference type="AlphaFoldDB" id="A0AAU7KP90"/>
<organism evidence="1">
    <name type="scientific">Halomonas sp. H10-59</name>
    <dbReference type="NCBI Taxonomy" id="2950874"/>
    <lineage>
        <taxon>Bacteria</taxon>
        <taxon>Pseudomonadati</taxon>
        <taxon>Pseudomonadota</taxon>
        <taxon>Gammaproteobacteria</taxon>
        <taxon>Oceanospirillales</taxon>
        <taxon>Halomonadaceae</taxon>
        <taxon>Halomonas</taxon>
    </lineage>
</organism>